<dbReference type="EMBL" id="KV921258">
    <property type="protein sequence ID" value="ORE23358.1"/>
    <property type="molecule type" value="Genomic_DNA"/>
</dbReference>
<proteinExistence type="predicted"/>
<organism evidence="1 2">
    <name type="scientific">Rhizopus microsporus</name>
    <dbReference type="NCBI Taxonomy" id="58291"/>
    <lineage>
        <taxon>Eukaryota</taxon>
        <taxon>Fungi</taxon>
        <taxon>Fungi incertae sedis</taxon>
        <taxon>Mucoromycota</taxon>
        <taxon>Mucoromycotina</taxon>
        <taxon>Mucoromycetes</taxon>
        <taxon>Mucorales</taxon>
        <taxon>Mucorineae</taxon>
        <taxon>Rhizopodaceae</taxon>
        <taxon>Rhizopus</taxon>
    </lineage>
</organism>
<sequence length="69" mass="7906">MKSLIPLLHADLHFVEIISTHFPRNPMQYTSLERTAASFSTVVILNNLFFSSNDIIDLAWYVLNMFSSS</sequence>
<gene>
    <name evidence="1" type="ORF">BCV71DRAFT_169774</name>
</gene>
<name>A0A1X0SGP6_RHIZD</name>
<dbReference type="Proteomes" id="UP000242381">
    <property type="component" value="Unassembled WGS sequence"/>
</dbReference>
<protein>
    <submittedName>
        <fullName evidence="1">Uncharacterized protein</fullName>
    </submittedName>
</protein>
<reference evidence="1 2" key="1">
    <citation type="journal article" date="2016" name="Proc. Natl. Acad. Sci. U.S.A.">
        <title>Lipid metabolic changes in an early divergent fungus govern the establishment of a mutualistic symbiosis with endobacteria.</title>
        <authorList>
            <person name="Lastovetsky O.A."/>
            <person name="Gaspar M.L."/>
            <person name="Mondo S.J."/>
            <person name="LaButti K.M."/>
            <person name="Sandor L."/>
            <person name="Grigoriev I.V."/>
            <person name="Henry S.A."/>
            <person name="Pawlowska T.E."/>
        </authorList>
    </citation>
    <scope>NUCLEOTIDE SEQUENCE [LARGE SCALE GENOMIC DNA]</scope>
    <source>
        <strain evidence="1 2">ATCC 11559</strain>
    </source>
</reference>
<accession>A0A1X0SGP6</accession>
<evidence type="ECO:0000313" key="2">
    <source>
        <dbReference type="Proteomes" id="UP000242381"/>
    </source>
</evidence>
<evidence type="ECO:0000313" key="1">
    <source>
        <dbReference type="EMBL" id="ORE23358.1"/>
    </source>
</evidence>
<dbReference type="VEuPathDB" id="FungiDB:BCV72DRAFT_305922"/>
<dbReference type="AlphaFoldDB" id="A0A1X0SGP6"/>